<reference evidence="1" key="1">
    <citation type="journal article" date="2020" name="Nature">
        <title>Giant virus diversity and host interactions through global metagenomics.</title>
        <authorList>
            <person name="Schulz F."/>
            <person name="Roux S."/>
            <person name="Paez-Espino D."/>
            <person name="Jungbluth S."/>
            <person name="Walsh D.A."/>
            <person name="Denef V.J."/>
            <person name="McMahon K.D."/>
            <person name="Konstantinidis K.T."/>
            <person name="Eloe-Fadrosh E.A."/>
            <person name="Kyrpides N.C."/>
            <person name="Woyke T."/>
        </authorList>
    </citation>
    <scope>NUCLEOTIDE SEQUENCE</scope>
    <source>
        <strain evidence="1">GVMAG-M-3300024258-14</strain>
    </source>
</reference>
<accession>A0A6C0IQI1</accession>
<protein>
    <submittedName>
        <fullName evidence="1">Uncharacterized protein</fullName>
    </submittedName>
</protein>
<sequence>MLASLNNFEFTKPNFNEFYNILCDMEDYHTSWVDEDYAEEIAELKMKQYYNKKKKDAYQSKLQNKEYLKHRELDLRRKLLHRIGKYELEEGEIFE</sequence>
<dbReference type="AlphaFoldDB" id="A0A6C0IQI1"/>
<dbReference type="EMBL" id="MN740216">
    <property type="protein sequence ID" value="QHT94147.1"/>
    <property type="molecule type" value="Genomic_DNA"/>
</dbReference>
<proteinExistence type="predicted"/>
<organism evidence="1">
    <name type="scientific">viral metagenome</name>
    <dbReference type="NCBI Taxonomy" id="1070528"/>
    <lineage>
        <taxon>unclassified sequences</taxon>
        <taxon>metagenomes</taxon>
        <taxon>organismal metagenomes</taxon>
    </lineage>
</organism>
<evidence type="ECO:0000313" key="1">
    <source>
        <dbReference type="EMBL" id="QHT94147.1"/>
    </source>
</evidence>
<name>A0A6C0IQI1_9ZZZZ</name>